<comment type="caution">
    <text evidence="6">The sequence shown here is derived from an EMBL/GenBank/DDBJ whole genome shotgun (WGS) entry which is preliminary data.</text>
</comment>
<protein>
    <submittedName>
        <fullName evidence="6">Crp/Fnr family transcriptional regulator</fullName>
    </submittedName>
</protein>
<dbReference type="InterPro" id="IPR018490">
    <property type="entry name" value="cNMP-bd_dom_sf"/>
</dbReference>
<keyword evidence="1" id="KW-0805">Transcription regulation</keyword>
<dbReference type="GO" id="GO:0003677">
    <property type="term" value="F:DNA binding"/>
    <property type="evidence" value="ECO:0007669"/>
    <property type="project" value="UniProtKB-KW"/>
</dbReference>
<dbReference type="PANTHER" id="PTHR24567:SF68">
    <property type="entry name" value="DNA-BINDING TRANSCRIPTIONAL DUAL REGULATOR CRP"/>
    <property type="match status" value="1"/>
</dbReference>
<dbReference type="Gene3D" id="1.10.10.10">
    <property type="entry name" value="Winged helix-like DNA-binding domain superfamily/Winged helix DNA-binding domain"/>
    <property type="match status" value="1"/>
</dbReference>
<dbReference type="CDD" id="cd00038">
    <property type="entry name" value="CAP_ED"/>
    <property type="match status" value="1"/>
</dbReference>
<dbReference type="AlphaFoldDB" id="A0A956NC00"/>
<organism evidence="6 7">
    <name type="scientific">Eiseniibacteriota bacterium</name>
    <dbReference type="NCBI Taxonomy" id="2212470"/>
    <lineage>
        <taxon>Bacteria</taxon>
        <taxon>Candidatus Eiseniibacteriota</taxon>
    </lineage>
</organism>
<dbReference type="Gene3D" id="2.60.120.10">
    <property type="entry name" value="Jelly Rolls"/>
    <property type="match status" value="1"/>
</dbReference>
<dbReference type="InterPro" id="IPR036388">
    <property type="entry name" value="WH-like_DNA-bd_sf"/>
</dbReference>
<name>A0A956NC00_UNCEI</name>
<dbReference type="InterPro" id="IPR014710">
    <property type="entry name" value="RmlC-like_jellyroll"/>
</dbReference>
<evidence type="ECO:0000313" key="6">
    <source>
        <dbReference type="EMBL" id="MCA9755506.1"/>
    </source>
</evidence>
<feature type="domain" description="HTH crp-type" evidence="5">
    <location>
        <begin position="146"/>
        <end position="214"/>
    </location>
</feature>
<keyword evidence="3" id="KW-0804">Transcription</keyword>
<feature type="domain" description="Cyclic nucleotide-binding" evidence="4">
    <location>
        <begin position="12"/>
        <end position="132"/>
    </location>
</feature>
<dbReference type="SUPFAM" id="SSF51206">
    <property type="entry name" value="cAMP-binding domain-like"/>
    <property type="match status" value="1"/>
</dbReference>
<reference evidence="6" key="2">
    <citation type="journal article" date="2021" name="Microbiome">
        <title>Successional dynamics and alternative stable states in a saline activated sludge microbial community over 9 years.</title>
        <authorList>
            <person name="Wang Y."/>
            <person name="Ye J."/>
            <person name="Ju F."/>
            <person name="Liu L."/>
            <person name="Boyd J.A."/>
            <person name="Deng Y."/>
            <person name="Parks D.H."/>
            <person name="Jiang X."/>
            <person name="Yin X."/>
            <person name="Woodcroft B.J."/>
            <person name="Tyson G.W."/>
            <person name="Hugenholtz P."/>
            <person name="Polz M.F."/>
            <person name="Zhang T."/>
        </authorList>
    </citation>
    <scope>NUCLEOTIDE SEQUENCE</scope>
    <source>
        <strain evidence="6">HKST-UBA02</strain>
    </source>
</reference>
<evidence type="ECO:0000256" key="2">
    <source>
        <dbReference type="ARBA" id="ARBA00023125"/>
    </source>
</evidence>
<dbReference type="InterPro" id="IPR036390">
    <property type="entry name" value="WH_DNA-bd_sf"/>
</dbReference>
<reference evidence="6" key="1">
    <citation type="submission" date="2020-04" db="EMBL/GenBank/DDBJ databases">
        <authorList>
            <person name="Zhang T."/>
        </authorList>
    </citation>
    <scope>NUCLEOTIDE SEQUENCE</scope>
    <source>
        <strain evidence="6">HKST-UBA02</strain>
    </source>
</reference>
<dbReference type="PANTHER" id="PTHR24567">
    <property type="entry name" value="CRP FAMILY TRANSCRIPTIONAL REGULATORY PROTEIN"/>
    <property type="match status" value="1"/>
</dbReference>
<dbReference type="SMART" id="SM00100">
    <property type="entry name" value="cNMP"/>
    <property type="match status" value="1"/>
</dbReference>
<dbReference type="PROSITE" id="PS51063">
    <property type="entry name" value="HTH_CRP_2"/>
    <property type="match status" value="1"/>
</dbReference>
<dbReference type="PROSITE" id="PS50042">
    <property type="entry name" value="CNMP_BINDING_3"/>
    <property type="match status" value="1"/>
</dbReference>
<keyword evidence="2" id="KW-0238">DNA-binding</keyword>
<dbReference type="GO" id="GO:0003700">
    <property type="term" value="F:DNA-binding transcription factor activity"/>
    <property type="evidence" value="ECO:0007669"/>
    <property type="project" value="TreeGrafter"/>
</dbReference>
<evidence type="ECO:0000259" key="5">
    <source>
        <dbReference type="PROSITE" id="PS51063"/>
    </source>
</evidence>
<dbReference type="InterPro" id="IPR050397">
    <property type="entry name" value="Env_Response_Regulators"/>
</dbReference>
<dbReference type="Pfam" id="PF00027">
    <property type="entry name" value="cNMP_binding"/>
    <property type="match status" value="1"/>
</dbReference>
<sequence>MSHKTPLRRTALFQKLDDAEVRALEKIATVRKVEKGAALFQEGDPATGIYVLLDGRMKIAKETADGKVYVLHFVAPGQLFAEAAAFELGEFPASAIALEPSEVAFFPRGEFLELIREHPMISLKVISGLSRWIREFMERIEDLATKDVSARLARFLIEASQSAGSSTVELEIPKSELAASLGTVGETLSRALRRFRESGWIEVDGSRIEILDFRELRALGAVEG</sequence>
<dbReference type="InterPro" id="IPR012318">
    <property type="entry name" value="HTH_CRP"/>
</dbReference>
<dbReference type="InterPro" id="IPR000595">
    <property type="entry name" value="cNMP-bd_dom"/>
</dbReference>
<dbReference type="Proteomes" id="UP000739538">
    <property type="component" value="Unassembled WGS sequence"/>
</dbReference>
<dbReference type="EMBL" id="JAGQHS010000024">
    <property type="protein sequence ID" value="MCA9755506.1"/>
    <property type="molecule type" value="Genomic_DNA"/>
</dbReference>
<dbReference type="SUPFAM" id="SSF46785">
    <property type="entry name" value="Winged helix' DNA-binding domain"/>
    <property type="match status" value="1"/>
</dbReference>
<gene>
    <name evidence="6" type="ORF">KDA27_06870</name>
</gene>
<evidence type="ECO:0000259" key="4">
    <source>
        <dbReference type="PROSITE" id="PS50042"/>
    </source>
</evidence>
<dbReference type="SMART" id="SM00419">
    <property type="entry name" value="HTH_CRP"/>
    <property type="match status" value="1"/>
</dbReference>
<evidence type="ECO:0000256" key="3">
    <source>
        <dbReference type="ARBA" id="ARBA00023163"/>
    </source>
</evidence>
<dbReference type="Pfam" id="PF13545">
    <property type="entry name" value="HTH_Crp_2"/>
    <property type="match status" value="1"/>
</dbReference>
<evidence type="ECO:0000256" key="1">
    <source>
        <dbReference type="ARBA" id="ARBA00023015"/>
    </source>
</evidence>
<evidence type="ECO:0000313" key="7">
    <source>
        <dbReference type="Proteomes" id="UP000739538"/>
    </source>
</evidence>
<proteinExistence type="predicted"/>
<dbReference type="GO" id="GO:0005829">
    <property type="term" value="C:cytosol"/>
    <property type="evidence" value="ECO:0007669"/>
    <property type="project" value="TreeGrafter"/>
</dbReference>
<accession>A0A956NC00</accession>